<organism evidence="2 3">
    <name type="scientific">Bradyrhizobium vignae</name>
    <dbReference type="NCBI Taxonomy" id="1549949"/>
    <lineage>
        <taxon>Bacteria</taxon>
        <taxon>Pseudomonadati</taxon>
        <taxon>Pseudomonadota</taxon>
        <taxon>Alphaproteobacteria</taxon>
        <taxon>Hyphomicrobiales</taxon>
        <taxon>Nitrobacteraceae</taxon>
        <taxon>Bradyrhizobium</taxon>
    </lineage>
</organism>
<proteinExistence type="predicted"/>
<accession>A0A2U3PSQ2</accession>
<protein>
    <submittedName>
        <fullName evidence="2">Uncharacterized protein</fullName>
    </submittedName>
</protein>
<dbReference type="EMBL" id="LS398110">
    <property type="protein sequence ID" value="SPP92173.1"/>
    <property type="molecule type" value="Genomic_DNA"/>
</dbReference>
<name>A0A2U3PSQ2_9BRAD</name>
<reference evidence="2 3" key="1">
    <citation type="submission" date="2018-03" db="EMBL/GenBank/DDBJ databases">
        <authorList>
            <person name="Gully D."/>
        </authorList>
    </citation>
    <scope>NUCLEOTIDE SEQUENCE [LARGE SCALE GENOMIC DNA]</scope>
    <source>
        <strain evidence="2">ORS3257</strain>
    </source>
</reference>
<dbReference type="AlphaFoldDB" id="A0A2U3PSQ2"/>
<evidence type="ECO:0000256" key="1">
    <source>
        <dbReference type="SAM" id="MobiDB-lite"/>
    </source>
</evidence>
<dbReference type="KEGG" id="bvz:BRAD3257_1031"/>
<evidence type="ECO:0000313" key="3">
    <source>
        <dbReference type="Proteomes" id="UP000246085"/>
    </source>
</evidence>
<evidence type="ECO:0000313" key="2">
    <source>
        <dbReference type="EMBL" id="SPP92173.1"/>
    </source>
</evidence>
<dbReference type="Proteomes" id="UP000246085">
    <property type="component" value="Chromosome BRAD3257"/>
</dbReference>
<gene>
    <name evidence="2" type="ORF">BRAD3257_1031</name>
</gene>
<sequence length="78" mass="8556">MIRPIERLLCVVIVRNRNHSAKRKDAKGAGTRLNRAAIAAGISRFGSIDSEPIPVHKEPAAQPAQGKDFHPKFTLCRA</sequence>
<feature type="region of interest" description="Disordered" evidence="1">
    <location>
        <begin position="52"/>
        <end position="78"/>
    </location>
</feature>